<sequence length="80" mass="8792">MEREITDSDGITWICIQAYSGLSQNAENLDAAQVKGQEDTYWVVCTVVAQSRCGSSLRANGKRPTLTRCLLNEIEAQQGV</sequence>
<proteinExistence type="predicted"/>
<protein>
    <recommendedName>
        <fullName evidence="3">Transposase</fullName>
    </recommendedName>
</protein>
<dbReference type="RefSeq" id="WP_246276931.1">
    <property type="nucleotide sequence ID" value="NZ_CAWPPK010000315.1"/>
</dbReference>
<dbReference type="EMBL" id="SRRZ01000097">
    <property type="protein sequence ID" value="NQE36769.1"/>
    <property type="molecule type" value="Genomic_DNA"/>
</dbReference>
<keyword evidence="2" id="KW-1185">Reference proteome</keyword>
<reference evidence="1 2" key="1">
    <citation type="journal article" date="2020" name="Sci. Rep.">
        <title>A novel cyanobacterial geosmin producer, revising GeoA distribution and dispersion patterns in Bacteria.</title>
        <authorList>
            <person name="Churro C."/>
            <person name="Semedo-Aguiar A.P."/>
            <person name="Silva A.D."/>
            <person name="Pereira-Leal J.B."/>
            <person name="Leite R.B."/>
        </authorList>
    </citation>
    <scope>NUCLEOTIDE SEQUENCE [LARGE SCALE GENOMIC DNA]</scope>
    <source>
        <strain evidence="1 2">IPMA8</strain>
    </source>
</reference>
<evidence type="ECO:0008006" key="3">
    <source>
        <dbReference type="Google" id="ProtNLM"/>
    </source>
</evidence>
<organism evidence="1 2">
    <name type="scientific">Microcoleus asticus IPMA8</name>
    <dbReference type="NCBI Taxonomy" id="2563858"/>
    <lineage>
        <taxon>Bacteria</taxon>
        <taxon>Bacillati</taxon>
        <taxon>Cyanobacteriota</taxon>
        <taxon>Cyanophyceae</taxon>
        <taxon>Oscillatoriophycideae</taxon>
        <taxon>Oscillatoriales</taxon>
        <taxon>Microcoleaceae</taxon>
        <taxon>Microcoleus</taxon>
        <taxon>Microcoleus asticus</taxon>
    </lineage>
</organism>
<accession>A0ABX2D2C5</accession>
<gene>
    <name evidence="1" type="ORF">E5S67_04534</name>
</gene>
<evidence type="ECO:0000313" key="1">
    <source>
        <dbReference type="EMBL" id="NQE36769.1"/>
    </source>
</evidence>
<name>A0ABX2D2C5_9CYAN</name>
<comment type="caution">
    <text evidence="1">The sequence shown here is derived from an EMBL/GenBank/DDBJ whole genome shotgun (WGS) entry which is preliminary data.</text>
</comment>
<evidence type="ECO:0000313" key="2">
    <source>
        <dbReference type="Proteomes" id="UP000702425"/>
    </source>
</evidence>
<dbReference type="Proteomes" id="UP000702425">
    <property type="component" value="Unassembled WGS sequence"/>
</dbReference>